<organism evidence="1 2">
    <name type="scientific">Aspergillus lucknowensis</name>
    <dbReference type="NCBI Taxonomy" id="176173"/>
    <lineage>
        <taxon>Eukaryota</taxon>
        <taxon>Fungi</taxon>
        <taxon>Dikarya</taxon>
        <taxon>Ascomycota</taxon>
        <taxon>Pezizomycotina</taxon>
        <taxon>Eurotiomycetes</taxon>
        <taxon>Eurotiomycetidae</taxon>
        <taxon>Eurotiales</taxon>
        <taxon>Aspergillaceae</taxon>
        <taxon>Aspergillus</taxon>
        <taxon>Aspergillus subgen. Nidulantes</taxon>
    </lineage>
</organism>
<gene>
    <name evidence="1" type="ORF">BJX67DRAFT_379616</name>
</gene>
<dbReference type="EMBL" id="JBFXLQ010000011">
    <property type="protein sequence ID" value="KAL2869140.1"/>
    <property type="molecule type" value="Genomic_DNA"/>
</dbReference>
<proteinExistence type="predicted"/>
<protein>
    <submittedName>
        <fullName evidence="1">Uncharacterized protein</fullName>
    </submittedName>
</protein>
<evidence type="ECO:0000313" key="1">
    <source>
        <dbReference type="EMBL" id="KAL2869140.1"/>
    </source>
</evidence>
<name>A0ABR4LX71_9EURO</name>
<reference evidence="1 2" key="1">
    <citation type="submission" date="2024-07" db="EMBL/GenBank/DDBJ databases">
        <title>Section-level genome sequencing and comparative genomics of Aspergillus sections Usti and Cavernicolus.</title>
        <authorList>
            <consortium name="Lawrence Berkeley National Laboratory"/>
            <person name="Nybo J.L."/>
            <person name="Vesth T.C."/>
            <person name="Theobald S."/>
            <person name="Frisvad J.C."/>
            <person name="Larsen T.O."/>
            <person name="Kjaerboelling I."/>
            <person name="Rothschild-Mancinelli K."/>
            <person name="Lyhne E.K."/>
            <person name="Kogle M.E."/>
            <person name="Barry K."/>
            <person name="Clum A."/>
            <person name="Na H."/>
            <person name="Ledsgaard L."/>
            <person name="Lin J."/>
            <person name="Lipzen A."/>
            <person name="Kuo A."/>
            <person name="Riley R."/>
            <person name="Mondo S."/>
            <person name="Labutti K."/>
            <person name="Haridas S."/>
            <person name="Pangalinan J."/>
            <person name="Salamov A.A."/>
            <person name="Simmons B.A."/>
            <person name="Magnuson J.K."/>
            <person name="Chen J."/>
            <person name="Drula E."/>
            <person name="Henrissat B."/>
            <person name="Wiebenga A."/>
            <person name="Lubbers R.J."/>
            <person name="Gomes A.C."/>
            <person name="Macurrencykelacurrency M.R."/>
            <person name="Stajich J."/>
            <person name="Grigoriev I.V."/>
            <person name="Mortensen U.H."/>
            <person name="De Vries R.P."/>
            <person name="Baker S.E."/>
            <person name="Andersen M.R."/>
        </authorList>
    </citation>
    <scope>NUCLEOTIDE SEQUENCE [LARGE SCALE GENOMIC DNA]</scope>
    <source>
        <strain evidence="1 2">CBS 449.75</strain>
    </source>
</reference>
<comment type="caution">
    <text evidence="1">The sequence shown here is derived from an EMBL/GenBank/DDBJ whole genome shotgun (WGS) entry which is preliminary data.</text>
</comment>
<accession>A0ABR4LX71</accession>
<keyword evidence="2" id="KW-1185">Reference proteome</keyword>
<dbReference type="Proteomes" id="UP001610432">
    <property type="component" value="Unassembled WGS sequence"/>
</dbReference>
<evidence type="ECO:0000313" key="2">
    <source>
        <dbReference type="Proteomes" id="UP001610432"/>
    </source>
</evidence>
<sequence>MRDEPPATRSASLACGGSGICDYSSARTWEHGVVTCNVPTWMDGDNLNCIGGFSATLTPDLSTYRLDDNTPHGFFLVEVPYDKNTYSCCSTPFCMDLDRSVDNGYFGC</sequence>
<dbReference type="RefSeq" id="XP_070888119.1">
    <property type="nucleotide sequence ID" value="XM_071032623.1"/>
</dbReference>
<dbReference type="GeneID" id="98147695"/>